<organism evidence="2 3">
    <name type="scientific">Aestuariirhabdus litorea</name>
    <dbReference type="NCBI Taxonomy" id="2528527"/>
    <lineage>
        <taxon>Bacteria</taxon>
        <taxon>Pseudomonadati</taxon>
        <taxon>Pseudomonadota</taxon>
        <taxon>Gammaproteobacteria</taxon>
        <taxon>Oceanospirillales</taxon>
        <taxon>Aestuariirhabdaceae</taxon>
        <taxon>Aestuariirhabdus</taxon>
    </lineage>
</organism>
<evidence type="ECO:0000256" key="1">
    <source>
        <dbReference type="SAM" id="MobiDB-lite"/>
    </source>
</evidence>
<evidence type="ECO:0000313" key="2">
    <source>
        <dbReference type="EMBL" id="RRJ85050.1"/>
    </source>
</evidence>
<gene>
    <name evidence="2" type="ORF">D0544_08220</name>
</gene>
<dbReference type="EMBL" id="QWEZ01000001">
    <property type="protein sequence ID" value="RRJ85050.1"/>
    <property type="molecule type" value="Genomic_DNA"/>
</dbReference>
<dbReference type="Proteomes" id="UP000280792">
    <property type="component" value="Unassembled WGS sequence"/>
</dbReference>
<comment type="caution">
    <text evidence="2">The sequence shown here is derived from an EMBL/GenBank/DDBJ whole genome shotgun (WGS) entry which is preliminary data.</text>
</comment>
<reference evidence="2 3" key="2">
    <citation type="submission" date="2018-12" db="EMBL/GenBank/DDBJ databases">
        <title>Simiduia agarivorans gen. nov., sp. nov., a marine, agarolytic bacterium isolated from shallow coastal water from Keelung, Taiwan.</title>
        <authorList>
            <person name="Shieh W.Y."/>
        </authorList>
    </citation>
    <scope>NUCLEOTIDE SEQUENCE [LARGE SCALE GENOMIC DNA]</scope>
    <source>
        <strain evidence="2 3">GTF-13</strain>
    </source>
</reference>
<dbReference type="RefSeq" id="WP_125015480.1">
    <property type="nucleotide sequence ID" value="NZ_QWEZ01000001.1"/>
</dbReference>
<proteinExistence type="predicted"/>
<accession>A0A3P3VQZ7</accession>
<dbReference type="AlphaFoldDB" id="A0A3P3VQZ7"/>
<feature type="region of interest" description="Disordered" evidence="1">
    <location>
        <begin position="190"/>
        <end position="214"/>
    </location>
</feature>
<protein>
    <submittedName>
        <fullName evidence="2">Uncharacterized protein</fullName>
    </submittedName>
</protein>
<sequence length="214" mass="23956">MKLVDFLEFEPFNRLRAAMGTRRLGYFELFDPRYHLTGAERIRLEQEGIGVSPWQVQRLVDGTFAFKNSRVVCYLANQGTAAAGGDHYHLTDCSLLLQALASVDGQERPLMVSTAPSGALPTRVGNQQGVRPFKVCEQCLQKLGFEGFDAQRNRRRGWSLQLLDAFTPARFFARYRQYPVKPEEFAQRVDAEGAGSEGDDAQGSGGWWAHLSPP</sequence>
<name>A0A3P3VQZ7_9GAMM</name>
<keyword evidence="3" id="KW-1185">Reference proteome</keyword>
<evidence type="ECO:0000313" key="3">
    <source>
        <dbReference type="Proteomes" id="UP000280792"/>
    </source>
</evidence>
<reference evidence="2 3" key="1">
    <citation type="submission" date="2018-08" db="EMBL/GenBank/DDBJ databases">
        <authorList>
            <person name="Khan S.A."/>
        </authorList>
    </citation>
    <scope>NUCLEOTIDE SEQUENCE [LARGE SCALE GENOMIC DNA]</scope>
    <source>
        <strain evidence="2 3">GTF-13</strain>
    </source>
</reference>